<dbReference type="EMBL" id="MQUB01000001">
    <property type="protein sequence ID" value="PQB05713.1"/>
    <property type="molecule type" value="Genomic_DNA"/>
</dbReference>
<sequence length="161" mass="18704">MPKRLFFICPTDHLETPINEGFQGKNYFVTSLGNSIVLESAVMEEINALIEVEGIREIYFVLSKENRIVQDALNDQKYINTKGIDRFYEGMDMRKELSKNWFEKAPFLFDHLAEKMIELNSKISGWLVDEVEIGAYFFDRDTSSFIDVFPNLISRNSISLN</sequence>
<dbReference type="RefSeq" id="WP_104813659.1">
    <property type="nucleotide sequence ID" value="NZ_MQUB01000001.1"/>
</dbReference>
<reference evidence="1 2" key="1">
    <citation type="submission" date="2016-11" db="EMBL/GenBank/DDBJ databases">
        <title>Trade-off between light-utilization and light-protection in marine flavobacteria.</title>
        <authorList>
            <person name="Kumagai Y."/>
        </authorList>
    </citation>
    <scope>NUCLEOTIDE SEQUENCE [LARGE SCALE GENOMIC DNA]</scope>
    <source>
        <strain evidence="1 2">NBRC 107741</strain>
    </source>
</reference>
<dbReference type="Proteomes" id="UP000239800">
    <property type="component" value="Unassembled WGS sequence"/>
</dbReference>
<evidence type="ECO:0000313" key="2">
    <source>
        <dbReference type="Proteomes" id="UP000239800"/>
    </source>
</evidence>
<proteinExistence type="predicted"/>
<protein>
    <recommendedName>
        <fullName evidence="3">Carbonic anhydrase</fullName>
    </recommendedName>
</protein>
<dbReference type="AlphaFoldDB" id="A0A2S7KT50"/>
<evidence type="ECO:0008006" key="3">
    <source>
        <dbReference type="Google" id="ProtNLM"/>
    </source>
</evidence>
<organism evidence="1 2">
    <name type="scientific">Aureitalea marina</name>
    <dbReference type="NCBI Taxonomy" id="930804"/>
    <lineage>
        <taxon>Bacteria</taxon>
        <taxon>Pseudomonadati</taxon>
        <taxon>Bacteroidota</taxon>
        <taxon>Flavobacteriia</taxon>
        <taxon>Flavobacteriales</taxon>
        <taxon>Flavobacteriaceae</taxon>
        <taxon>Aureitalea</taxon>
    </lineage>
</organism>
<gene>
    <name evidence="1" type="ORF">BST85_12990</name>
</gene>
<keyword evidence="2" id="KW-1185">Reference proteome</keyword>
<accession>A0A2S7KT50</accession>
<comment type="caution">
    <text evidence="1">The sequence shown here is derived from an EMBL/GenBank/DDBJ whole genome shotgun (WGS) entry which is preliminary data.</text>
</comment>
<evidence type="ECO:0000313" key="1">
    <source>
        <dbReference type="EMBL" id="PQB05713.1"/>
    </source>
</evidence>
<dbReference type="OrthoDB" id="1161221at2"/>
<name>A0A2S7KT50_9FLAO</name>